<dbReference type="Proteomes" id="UP000827986">
    <property type="component" value="Unassembled WGS sequence"/>
</dbReference>
<evidence type="ECO:0000313" key="1">
    <source>
        <dbReference type="EMBL" id="KAH1181790.1"/>
    </source>
</evidence>
<name>A0A9D3XMI6_9SAUR</name>
<reference evidence="1" key="1">
    <citation type="submission" date="2021-09" db="EMBL/GenBank/DDBJ databases">
        <title>The genome of Mauremys mutica provides insights into the evolution of semi-aquatic lifestyle.</title>
        <authorList>
            <person name="Gong S."/>
            <person name="Gao Y."/>
        </authorList>
    </citation>
    <scope>NUCLEOTIDE SEQUENCE</scope>
    <source>
        <strain evidence="1">MM-2020</strain>
        <tissue evidence="1">Muscle</tissue>
    </source>
</reference>
<protein>
    <submittedName>
        <fullName evidence="1">Uncharacterized protein</fullName>
    </submittedName>
</protein>
<sequence>MCNIHNIPRALNTAPESCTRHWETGATIHKPGNLRSECCGQKQHAGVACIDLAAAVPVEVMVFCCRCRLAGPGSYWNNKYPRHAHSEYSVILQQIPDSPNKQSLRPHFTPMTRKFIASSKQWTEVEHLPWQVGRKGSLYPVWPWLQKALFWSKFPQCYFAGGSKARSNRAATTLALQWSYRDAPSPRLRTRPGVHRYRSDCRMQARGPL</sequence>
<dbReference type="EMBL" id="JAHDVG010000468">
    <property type="protein sequence ID" value="KAH1181790.1"/>
    <property type="molecule type" value="Genomic_DNA"/>
</dbReference>
<organism evidence="1 2">
    <name type="scientific">Mauremys mutica</name>
    <name type="common">yellowpond turtle</name>
    <dbReference type="NCBI Taxonomy" id="74926"/>
    <lineage>
        <taxon>Eukaryota</taxon>
        <taxon>Metazoa</taxon>
        <taxon>Chordata</taxon>
        <taxon>Craniata</taxon>
        <taxon>Vertebrata</taxon>
        <taxon>Euteleostomi</taxon>
        <taxon>Archelosauria</taxon>
        <taxon>Testudinata</taxon>
        <taxon>Testudines</taxon>
        <taxon>Cryptodira</taxon>
        <taxon>Durocryptodira</taxon>
        <taxon>Testudinoidea</taxon>
        <taxon>Geoemydidae</taxon>
        <taxon>Geoemydinae</taxon>
        <taxon>Mauremys</taxon>
    </lineage>
</organism>
<comment type="caution">
    <text evidence="1">The sequence shown here is derived from an EMBL/GenBank/DDBJ whole genome shotgun (WGS) entry which is preliminary data.</text>
</comment>
<keyword evidence="2" id="KW-1185">Reference proteome</keyword>
<evidence type="ECO:0000313" key="2">
    <source>
        <dbReference type="Proteomes" id="UP000827986"/>
    </source>
</evidence>
<gene>
    <name evidence="1" type="ORF">KIL84_005516</name>
</gene>
<accession>A0A9D3XMI6</accession>
<dbReference type="AlphaFoldDB" id="A0A9D3XMI6"/>
<proteinExistence type="predicted"/>